<reference evidence="1" key="1">
    <citation type="submission" date="2024-09" db="EMBL/GenBank/DDBJ databases">
        <title>Black Yeasts Isolated from many extreme environments.</title>
        <authorList>
            <person name="Coleine C."/>
            <person name="Stajich J.E."/>
            <person name="Selbmann L."/>
        </authorList>
    </citation>
    <scope>NUCLEOTIDE SEQUENCE</scope>
    <source>
        <strain evidence="1">CCFEE 5737</strain>
    </source>
</reference>
<evidence type="ECO:0000313" key="1">
    <source>
        <dbReference type="EMBL" id="KAK3081857.1"/>
    </source>
</evidence>
<feature type="non-terminal residue" evidence="1">
    <location>
        <position position="204"/>
    </location>
</feature>
<name>A0ACC3DYB0_9PEZI</name>
<protein>
    <submittedName>
        <fullName evidence="1">Uncharacterized protein</fullName>
    </submittedName>
</protein>
<organism evidence="1 2">
    <name type="scientific">Coniosporium uncinatum</name>
    <dbReference type="NCBI Taxonomy" id="93489"/>
    <lineage>
        <taxon>Eukaryota</taxon>
        <taxon>Fungi</taxon>
        <taxon>Dikarya</taxon>
        <taxon>Ascomycota</taxon>
        <taxon>Pezizomycotina</taxon>
        <taxon>Dothideomycetes</taxon>
        <taxon>Dothideomycetes incertae sedis</taxon>
        <taxon>Coniosporium</taxon>
    </lineage>
</organism>
<accession>A0ACC3DYB0</accession>
<evidence type="ECO:0000313" key="2">
    <source>
        <dbReference type="Proteomes" id="UP001186974"/>
    </source>
</evidence>
<dbReference type="EMBL" id="JAWDJW010000048">
    <property type="protein sequence ID" value="KAK3081857.1"/>
    <property type="molecule type" value="Genomic_DNA"/>
</dbReference>
<comment type="caution">
    <text evidence="1">The sequence shown here is derived from an EMBL/GenBank/DDBJ whole genome shotgun (WGS) entry which is preliminary data.</text>
</comment>
<gene>
    <name evidence="1" type="ORF">LTS18_014781</name>
</gene>
<proteinExistence type="predicted"/>
<sequence length="204" mass="23343">MPYNSLLAALAIVLLIFLFIILTTLRKRNLPQLPTSHSWLPFHHWSRTHGPIYGLSLAGTSHVIISSEKIANDLLRERGNLYSSRPRTPVICDLMSDNLRPVFLPYEERWPKGRKLMHALCSATAVEKYAGAQRLASAMLLRDLMREPARYEKWLERYTGGLILRLAYGKRLVVGKEPESERMLRFVKHVEGVVNPGAYFVDFA</sequence>
<dbReference type="Proteomes" id="UP001186974">
    <property type="component" value="Unassembled WGS sequence"/>
</dbReference>
<keyword evidence="2" id="KW-1185">Reference proteome</keyword>